<feature type="transmembrane region" description="Helical" evidence="7">
    <location>
        <begin position="345"/>
        <end position="367"/>
    </location>
</feature>
<feature type="transmembrane region" description="Helical" evidence="7">
    <location>
        <begin position="277"/>
        <end position="300"/>
    </location>
</feature>
<proteinExistence type="predicted"/>
<sequence>MASEKIETVVAGNYLEMEREEEMRNNDNKSSVKTKLSNFFWHGGSVYDAWFSCASNQVAQVLLTLPYSFSQLGMMSGILFQLFYGLMGSWTAYLISVLYVEYRTRKEREKIDFRNHVIQWFEVLDGLLGKHWRNIGLIFNCTFLLFGSVIQLIACARIWSFLGLAMTTYTSWYLTIASILHGQAEDVKHSGPTTMVLYFTGATNILYTFGGHAVTVEIMHAMWKPQKFKAIYLLATIYVLTLTLPSASAVYWAFGDQLLTHSNALSLLPKTGFRDTAVILMLIHQFITFGFASTPLYFVWEKLIGVHETKSMFKRAMARLPVVVPIWFLAIIFPFFGPINSAVGSLLVSFTVYIIPALAHMLTFAPAPSRENAVERPPRVVGGWMGTYCINIFVVVWVFVVGFGFGGWASMVNFVRQINTFGLFTKCYQCPPHKT</sequence>
<feature type="domain" description="Amino acid transporter transmembrane" evidence="8">
    <location>
        <begin position="157"/>
        <end position="397"/>
    </location>
</feature>
<dbReference type="GO" id="GO:0006865">
    <property type="term" value="P:amino acid transport"/>
    <property type="evidence" value="ECO:0007669"/>
    <property type="project" value="UniProtKB-KW"/>
</dbReference>
<dbReference type="GO" id="GO:0016020">
    <property type="term" value="C:membrane"/>
    <property type="evidence" value="ECO:0007669"/>
    <property type="project" value="UniProtKB-SubCell"/>
</dbReference>
<feature type="domain" description="Amino acid transporter transmembrane" evidence="8">
    <location>
        <begin position="42"/>
        <end position="156"/>
    </location>
</feature>
<comment type="subcellular location">
    <subcellularLocation>
        <location evidence="1">Membrane</location>
    </subcellularLocation>
</comment>
<dbReference type="EMBL" id="CACVBM020000044">
    <property type="protein sequence ID" value="CAA7013394.1"/>
    <property type="molecule type" value="Genomic_DNA"/>
</dbReference>
<evidence type="ECO:0000313" key="10">
    <source>
        <dbReference type="Proteomes" id="UP000467841"/>
    </source>
</evidence>
<protein>
    <recommendedName>
        <fullName evidence="8">Amino acid transporter transmembrane domain-containing protein</fullName>
    </recommendedName>
</protein>
<feature type="transmembrane region" description="Helical" evidence="7">
    <location>
        <begin position="78"/>
        <end position="100"/>
    </location>
</feature>
<keyword evidence="5 7" id="KW-1133">Transmembrane helix</keyword>
<keyword evidence="3 7" id="KW-0812">Transmembrane</keyword>
<dbReference type="OrthoDB" id="40134at2759"/>
<dbReference type="AlphaFoldDB" id="A0A6D2HD53"/>
<keyword evidence="2" id="KW-0813">Transport</keyword>
<reference evidence="9" key="1">
    <citation type="submission" date="2020-01" db="EMBL/GenBank/DDBJ databases">
        <authorList>
            <person name="Mishra B."/>
        </authorList>
    </citation>
    <scope>NUCLEOTIDE SEQUENCE [LARGE SCALE GENOMIC DNA]</scope>
</reference>
<feature type="transmembrane region" description="Helical" evidence="7">
    <location>
        <begin position="196"/>
        <end position="219"/>
    </location>
</feature>
<dbReference type="InterPro" id="IPR013057">
    <property type="entry name" value="AA_transpt_TM"/>
</dbReference>
<evidence type="ECO:0000313" key="9">
    <source>
        <dbReference type="EMBL" id="CAA7013394.1"/>
    </source>
</evidence>
<evidence type="ECO:0000256" key="7">
    <source>
        <dbReference type="SAM" id="Phobius"/>
    </source>
</evidence>
<evidence type="ECO:0000256" key="4">
    <source>
        <dbReference type="ARBA" id="ARBA00022970"/>
    </source>
</evidence>
<evidence type="ECO:0000256" key="1">
    <source>
        <dbReference type="ARBA" id="ARBA00004370"/>
    </source>
</evidence>
<gene>
    <name evidence="9" type="ORF">MERR_LOCUS628</name>
</gene>
<feature type="transmembrane region" description="Helical" evidence="7">
    <location>
        <begin position="137"/>
        <end position="159"/>
    </location>
</feature>
<accession>A0A6D2HD53</accession>
<feature type="transmembrane region" description="Helical" evidence="7">
    <location>
        <begin position="231"/>
        <end position="254"/>
    </location>
</feature>
<comment type="caution">
    <text evidence="9">The sequence shown here is derived from an EMBL/GenBank/DDBJ whole genome shotgun (WGS) entry which is preliminary data.</text>
</comment>
<evidence type="ECO:0000256" key="5">
    <source>
        <dbReference type="ARBA" id="ARBA00022989"/>
    </source>
</evidence>
<dbReference type="Pfam" id="PF01490">
    <property type="entry name" value="Aa_trans"/>
    <property type="match status" value="2"/>
</dbReference>
<dbReference type="PANTHER" id="PTHR48017">
    <property type="entry name" value="OS05G0424000 PROTEIN-RELATED"/>
    <property type="match status" value="1"/>
</dbReference>
<keyword evidence="6 7" id="KW-0472">Membrane</keyword>
<evidence type="ECO:0000256" key="2">
    <source>
        <dbReference type="ARBA" id="ARBA00022448"/>
    </source>
</evidence>
<organism evidence="9 10">
    <name type="scientific">Microthlaspi erraticum</name>
    <dbReference type="NCBI Taxonomy" id="1685480"/>
    <lineage>
        <taxon>Eukaryota</taxon>
        <taxon>Viridiplantae</taxon>
        <taxon>Streptophyta</taxon>
        <taxon>Embryophyta</taxon>
        <taxon>Tracheophyta</taxon>
        <taxon>Spermatophyta</taxon>
        <taxon>Magnoliopsida</taxon>
        <taxon>eudicotyledons</taxon>
        <taxon>Gunneridae</taxon>
        <taxon>Pentapetalae</taxon>
        <taxon>rosids</taxon>
        <taxon>malvids</taxon>
        <taxon>Brassicales</taxon>
        <taxon>Brassicaceae</taxon>
        <taxon>Coluteocarpeae</taxon>
        <taxon>Microthlaspi</taxon>
    </lineage>
</organism>
<evidence type="ECO:0000256" key="6">
    <source>
        <dbReference type="ARBA" id="ARBA00023136"/>
    </source>
</evidence>
<evidence type="ECO:0000259" key="8">
    <source>
        <dbReference type="Pfam" id="PF01490"/>
    </source>
</evidence>
<keyword evidence="4" id="KW-0029">Amino-acid transport</keyword>
<keyword evidence="10" id="KW-1185">Reference proteome</keyword>
<evidence type="ECO:0000256" key="3">
    <source>
        <dbReference type="ARBA" id="ARBA00022692"/>
    </source>
</evidence>
<dbReference type="Proteomes" id="UP000467841">
    <property type="component" value="Unassembled WGS sequence"/>
</dbReference>
<feature type="transmembrane region" description="Helical" evidence="7">
    <location>
        <begin position="388"/>
        <end position="409"/>
    </location>
</feature>
<name>A0A6D2HD53_9BRAS</name>
<feature type="transmembrane region" description="Helical" evidence="7">
    <location>
        <begin position="320"/>
        <end position="339"/>
    </location>
</feature>